<protein>
    <recommendedName>
        <fullName evidence="5">NADP-dependent oxidoreductase domain-containing protein</fullName>
    </recommendedName>
</protein>
<proteinExistence type="inferred from homology"/>
<evidence type="ECO:0000313" key="8">
    <source>
        <dbReference type="Proteomes" id="UP000014760"/>
    </source>
</evidence>
<dbReference type="AlphaFoldDB" id="R7VKF1"/>
<dbReference type="GO" id="GO:0016616">
    <property type="term" value="F:oxidoreductase activity, acting on the CH-OH group of donors, NAD or NADP as acceptor"/>
    <property type="evidence" value="ECO:0007669"/>
    <property type="project" value="UniProtKB-ARBA"/>
</dbReference>
<dbReference type="Gene3D" id="3.20.20.100">
    <property type="entry name" value="NADP-dependent oxidoreductase domain"/>
    <property type="match status" value="1"/>
</dbReference>
<comment type="similarity">
    <text evidence="1">Belongs to the aldo/keto reductase family.</text>
</comment>
<dbReference type="EMBL" id="KB292985">
    <property type="protein sequence ID" value="ELU16705.1"/>
    <property type="molecule type" value="Genomic_DNA"/>
</dbReference>
<dbReference type="OMA" id="RHFHCAS"/>
<keyword evidence="2" id="KW-0521">NADP</keyword>
<dbReference type="PANTHER" id="PTHR43827:SF3">
    <property type="entry name" value="NADP-DEPENDENT OXIDOREDUCTASE DOMAIN-CONTAINING PROTEIN"/>
    <property type="match status" value="1"/>
</dbReference>
<evidence type="ECO:0000313" key="6">
    <source>
        <dbReference type="EMBL" id="ELU16705.1"/>
    </source>
</evidence>
<dbReference type="PANTHER" id="PTHR43827">
    <property type="entry name" value="2,5-DIKETO-D-GLUCONIC ACID REDUCTASE"/>
    <property type="match status" value="1"/>
</dbReference>
<dbReference type="EnsemblMetazoa" id="CapteT223303">
    <property type="protein sequence ID" value="CapteP223303"/>
    <property type="gene ID" value="CapteG223303"/>
</dbReference>
<dbReference type="InterPro" id="IPR023210">
    <property type="entry name" value="NADP_OxRdtase_dom"/>
</dbReference>
<dbReference type="InterPro" id="IPR036812">
    <property type="entry name" value="NAD(P)_OxRdtase_dom_sf"/>
</dbReference>
<accession>R7VKF1</accession>
<evidence type="ECO:0000256" key="2">
    <source>
        <dbReference type="ARBA" id="ARBA00022857"/>
    </source>
</evidence>
<keyword evidence="3" id="KW-0560">Oxidoreductase</keyword>
<evidence type="ECO:0000313" key="7">
    <source>
        <dbReference type="EnsemblMetazoa" id="CapteP223303"/>
    </source>
</evidence>
<reference evidence="6 8" key="2">
    <citation type="journal article" date="2013" name="Nature">
        <title>Insights into bilaterian evolution from three spiralian genomes.</title>
        <authorList>
            <person name="Simakov O."/>
            <person name="Marletaz F."/>
            <person name="Cho S.J."/>
            <person name="Edsinger-Gonzales E."/>
            <person name="Havlak P."/>
            <person name="Hellsten U."/>
            <person name="Kuo D.H."/>
            <person name="Larsson T."/>
            <person name="Lv J."/>
            <person name="Arendt D."/>
            <person name="Savage R."/>
            <person name="Osoegawa K."/>
            <person name="de Jong P."/>
            <person name="Grimwood J."/>
            <person name="Chapman J.A."/>
            <person name="Shapiro H."/>
            <person name="Aerts A."/>
            <person name="Otillar R.P."/>
            <person name="Terry A.Y."/>
            <person name="Boore J.L."/>
            <person name="Grigoriev I.V."/>
            <person name="Lindberg D.R."/>
            <person name="Seaver E.C."/>
            <person name="Weisblat D.A."/>
            <person name="Putnam N.H."/>
            <person name="Rokhsar D.S."/>
        </authorList>
    </citation>
    <scope>NUCLEOTIDE SEQUENCE</scope>
    <source>
        <strain evidence="6 8">I ESC-2004</strain>
    </source>
</reference>
<evidence type="ECO:0000256" key="4">
    <source>
        <dbReference type="SAM" id="MobiDB-lite"/>
    </source>
</evidence>
<dbReference type="OrthoDB" id="416253at2759"/>
<reference evidence="7" key="3">
    <citation type="submission" date="2015-06" db="UniProtKB">
        <authorList>
            <consortium name="EnsemblMetazoa"/>
        </authorList>
    </citation>
    <scope>IDENTIFICATION</scope>
</reference>
<name>R7VKF1_CAPTE</name>
<dbReference type="SUPFAM" id="SSF51430">
    <property type="entry name" value="NAD(P)-linked oxidoreductase"/>
    <property type="match status" value="1"/>
</dbReference>
<feature type="domain" description="NADP-dependent oxidoreductase" evidence="5">
    <location>
        <begin position="56"/>
        <end position="188"/>
    </location>
</feature>
<dbReference type="STRING" id="283909.R7VKF1"/>
<dbReference type="PRINTS" id="PR00069">
    <property type="entry name" value="ALDKETRDTASE"/>
</dbReference>
<feature type="region of interest" description="Disordered" evidence="4">
    <location>
        <begin position="1"/>
        <end position="21"/>
    </location>
</feature>
<dbReference type="Proteomes" id="UP000014760">
    <property type="component" value="Unassembled WGS sequence"/>
</dbReference>
<sequence>MSAAATTPASVQRGLSAPSPPSACKAELVCCPMNNGARMPVLGFAPIFTGGRDSCLQAALDAGFRHFVLEKNSVNDQLIGSVMKDWYRSGRLSRDDLFLAVKIDGSEIQKVTTNIPQRLHDLGCGYLDLVVLTNEFEDSVDSLKEKWTTLEKAVKTGYCRSLGISGPPMVVADLEELCKTCVIKPSLYLVEGRSKSIFAQLPRLEMYTKYRGIQTAINVRVDEISAQIPGGLKQLQKQVFQYSRSPSQVLVRYFSQRGLTVICESGESQTTTNCFKVLDFLISPDDMADITRILLKQL</sequence>
<dbReference type="InterPro" id="IPR020471">
    <property type="entry name" value="AKR"/>
</dbReference>
<dbReference type="EMBL" id="AMQN01004236">
    <property type="status" value="NOT_ANNOTATED_CDS"/>
    <property type="molecule type" value="Genomic_DNA"/>
</dbReference>
<organism evidence="6">
    <name type="scientific">Capitella teleta</name>
    <name type="common">Polychaete worm</name>
    <dbReference type="NCBI Taxonomy" id="283909"/>
    <lineage>
        <taxon>Eukaryota</taxon>
        <taxon>Metazoa</taxon>
        <taxon>Spiralia</taxon>
        <taxon>Lophotrochozoa</taxon>
        <taxon>Annelida</taxon>
        <taxon>Polychaeta</taxon>
        <taxon>Sedentaria</taxon>
        <taxon>Scolecida</taxon>
        <taxon>Capitellidae</taxon>
        <taxon>Capitella</taxon>
    </lineage>
</organism>
<dbReference type="HOGENOM" id="CLU_934616_0_0_1"/>
<feature type="compositionally biased region" description="Polar residues" evidence="4">
    <location>
        <begin position="1"/>
        <end position="10"/>
    </location>
</feature>
<evidence type="ECO:0000259" key="5">
    <source>
        <dbReference type="Pfam" id="PF00248"/>
    </source>
</evidence>
<dbReference type="Pfam" id="PF00248">
    <property type="entry name" value="Aldo_ket_red"/>
    <property type="match status" value="1"/>
</dbReference>
<evidence type="ECO:0000256" key="3">
    <source>
        <dbReference type="ARBA" id="ARBA00023002"/>
    </source>
</evidence>
<reference evidence="8" key="1">
    <citation type="submission" date="2012-12" db="EMBL/GenBank/DDBJ databases">
        <authorList>
            <person name="Hellsten U."/>
            <person name="Grimwood J."/>
            <person name="Chapman J.A."/>
            <person name="Shapiro H."/>
            <person name="Aerts A."/>
            <person name="Otillar R.P."/>
            <person name="Terry A.Y."/>
            <person name="Boore J.L."/>
            <person name="Simakov O."/>
            <person name="Marletaz F."/>
            <person name="Cho S.-J."/>
            <person name="Edsinger-Gonzales E."/>
            <person name="Havlak P."/>
            <person name="Kuo D.-H."/>
            <person name="Larsson T."/>
            <person name="Lv J."/>
            <person name="Arendt D."/>
            <person name="Savage R."/>
            <person name="Osoegawa K."/>
            <person name="de Jong P."/>
            <person name="Lindberg D.R."/>
            <person name="Seaver E.C."/>
            <person name="Weisblat D.A."/>
            <person name="Putnam N.H."/>
            <person name="Grigoriev I.V."/>
            <person name="Rokhsar D.S."/>
        </authorList>
    </citation>
    <scope>NUCLEOTIDE SEQUENCE</scope>
    <source>
        <strain evidence="8">I ESC-2004</strain>
    </source>
</reference>
<evidence type="ECO:0000256" key="1">
    <source>
        <dbReference type="ARBA" id="ARBA00007905"/>
    </source>
</evidence>
<gene>
    <name evidence="6" type="ORF">CAPTEDRAFT_223303</name>
</gene>
<keyword evidence="8" id="KW-1185">Reference proteome</keyword>